<feature type="domain" description="Flagellar protein FlgJ N-terminal" evidence="1">
    <location>
        <begin position="40"/>
        <end position="87"/>
    </location>
</feature>
<organism evidence="2 3">
    <name type="scientific">Pelagivirga sediminicola</name>
    <dbReference type="NCBI Taxonomy" id="2170575"/>
    <lineage>
        <taxon>Bacteria</taxon>
        <taxon>Pseudomonadati</taxon>
        <taxon>Pseudomonadota</taxon>
        <taxon>Alphaproteobacteria</taxon>
        <taxon>Rhodobacterales</taxon>
        <taxon>Paracoccaceae</taxon>
        <taxon>Pelagivirga</taxon>
    </lineage>
</organism>
<comment type="caution">
    <text evidence="2">The sequence shown here is derived from an EMBL/GenBank/DDBJ whole genome shotgun (WGS) entry which is preliminary data.</text>
</comment>
<dbReference type="AlphaFoldDB" id="A0A2T7G5K1"/>
<dbReference type="Pfam" id="PF10135">
    <property type="entry name" value="Rod-binding"/>
    <property type="match status" value="1"/>
</dbReference>
<evidence type="ECO:0000313" key="2">
    <source>
        <dbReference type="EMBL" id="PVA09708.1"/>
    </source>
</evidence>
<dbReference type="RefSeq" id="WP_108692332.1">
    <property type="nucleotide sequence ID" value="NZ_QCYH01000006.1"/>
</dbReference>
<gene>
    <name evidence="2" type="ORF">DC366_11285</name>
</gene>
<reference evidence="2 3" key="1">
    <citation type="submission" date="2018-04" db="EMBL/GenBank/DDBJ databases">
        <title>Pelagivirga bohaiensis gen. nov., sp. nov., a bacterium isolated from the Bohai Sea.</title>
        <authorList>
            <person name="Ji X."/>
        </authorList>
    </citation>
    <scope>NUCLEOTIDE SEQUENCE [LARGE SCALE GENOMIC DNA]</scope>
    <source>
        <strain evidence="2 3">BH-SD19</strain>
    </source>
</reference>
<accession>A0A2T7G5K1</accession>
<dbReference type="OrthoDB" id="7690273at2"/>
<sequence>MKDIPSGGAIRPAQVRAGISASLSAREAAQKLEATFLAEMLKSAGFGKSSEFAGGIGEEQFASFQRQALADEIVKSGGLGLAETFYQSMMEISNDA</sequence>
<evidence type="ECO:0000313" key="3">
    <source>
        <dbReference type="Proteomes" id="UP000244446"/>
    </source>
</evidence>
<dbReference type="Proteomes" id="UP000244446">
    <property type="component" value="Unassembled WGS sequence"/>
</dbReference>
<dbReference type="InterPro" id="IPR019301">
    <property type="entry name" value="Flagellar_prot_FlgJ_N"/>
</dbReference>
<keyword evidence="3" id="KW-1185">Reference proteome</keyword>
<dbReference type="EMBL" id="QCYH01000006">
    <property type="protein sequence ID" value="PVA09708.1"/>
    <property type="molecule type" value="Genomic_DNA"/>
</dbReference>
<name>A0A2T7G5K1_9RHOB</name>
<proteinExistence type="predicted"/>
<evidence type="ECO:0000259" key="1">
    <source>
        <dbReference type="Pfam" id="PF10135"/>
    </source>
</evidence>
<protein>
    <recommendedName>
        <fullName evidence="1">Flagellar protein FlgJ N-terminal domain-containing protein</fullName>
    </recommendedName>
</protein>